<name>A0ABQ1MBG7_9BACT</name>
<dbReference type="Proteomes" id="UP000635885">
    <property type="component" value="Unassembled WGS sequence"/>
</dbReference>
<proteinExistence type="predicted"/>
<comment type="caution">
    <text evidence="1">The sequence shown here is derived from an EMBL/GenBank/DDBJ whole genome shotgun (WGS) entry which is preliminary data.</text>
</comment>
<protein>
    <submittedName>
        <fullName evidence="1">Uncharacterized protein</fullName>
    </submittedName>
</protein>
<dbReference type="EMBL" id="BMFD01000004">
    <property type="protein sequence ID" value="GGC36900.1"/>
    <property type="molecule type" value="Genomic_DNA"/>
</dbReference>
<keyword evidence="2" id="KW-1185">Reference proteome</keyword>
<evidence type="ECO:0000313" key="1">
    <source>
        <dbReference type="EMBL" id="GGC36900.1"/>
    </source>
</evidence>
<reference evidence="2" key="1">
    <citation type="journal article" date="2019" name="Int. J. Syst. Evol. Microbiol.">
        <title>The Global Catalogue of Microorganisms (GCM) 10K type strain sequencing project: providing services to taxonomists for standard genome sequencing and annotation.</title>
        <authorList>
            <consortium name="The Broad Institute Genomics Platform"/>
            <consortium name="The Broad Institute Genome Sequencing Center for Infectious Disease"/>
            <person name="Wu L."/>
            <person name="Ma J."/>
        </authorList>
    </citation>
    <scope>NUCLEOTIDE SEQUENCE [LARGE SCALE GENOMIC DNA]</scope>
    <source>
        <strain evidence="2">CGMCC 1.12479</strain>
    </source>
</reference>
<sequence>MFIRAKKNQSGTVSVQVIDKSSGSYKVVKSMGSSLDQDEIKRLKVQARDFIMKFQGQQSLAFITPTDRHAVKCEK</sequence>
<dbReference type="RefSeq" id="WP_188441272.1">
    <property type="nucleotide sequence ID" value="NZ_BMFD01000004.1"/>
</dbReference>
<accession>A0ABQ1MBG7</accession>
<organism evidence="1 2">
    <name type="scientific">Belliella aquatica</name>
    <dbReference type="NCBI Taxonomy" id="1323734"/>
    <lineage>
        <taxon>Bacteria</taxon>
        <taxon>Pseudomonadati</taxon>
        <taxon>Bacteroidota</taxon>
        <taxon>Cytophagia</taxon>
        <taxon>Cytophagales</taxon>
        <taxon>Cyclobacteriaceae</taxon>
        <taxon>Belliella</taxon>
    </lineage>
</organism>
<evidence type="ECO:0000313" key="2">
    <source>
        <dbReference type="Proteomes" id="UP000635885"/>
    </source>
</evidence>
<gene>
    <name evidence="1" type="ORF">GCM10010993_14670</name>
</gene>